<dbReference type="Proteomes" id="UP000198312">
    <property type="component" value="Chromosome"/>
</dbReference>
<dbReference type="InterPro" id="IPR001375">
    <property type="entry name" value="Peptidase_S9_cat"/>
</dbReference>
<gene>
    <name evidence="3" type="ORF">CFK37_04920</name>
</gene>
<sequence>MIQFPKPTLEQFFRTYAITNFAVSKDEQRLIFNANLNGKMNLWAMDLPDTFPYLFAQQDQSSSFIQFDPNNHYVLSGFDQDGDENHQIYALPREGGLPQPLITGRSGDKFFFAHLSEDGKRLYYMTSAGNESFLNTHVRNVEDGSDNLIHTGQGGLTQLAAVSTTEKEFVYLKSFANTYVTGFVKTDDQEYTLTPDPEKVHVTFDPVFVDDATIYFVTDYESEYGYVAKFDIVTKQFSPVVELDHESVQTINYNKKEHALFMLTEDGVKDNLYRYDLKKEHTEKLNLPVDVISQLHVAESGSLYVLGISATIPSNIYQSNDAMTWKRLTNNTVLGVGKEAMVEPDVVSYESFDGMKIEALLFKASPDNDNGHTIFWPHGGPQAAERKTFRSMFQCFLNRGYSIFAPNFRGSTGYGSSFVKLVEQDWGEGPRLDCVAGIEWLFEKGITDRDKLFLVGGSYGGYMTLLLHGRHPEYFKACVDIFGPSDLFTFVGSVPEHWKPIMDRWIGDPELDKERFIKDSPVTYLESMTRPMLVIQGAKDPRVVKAESDQIVAKLQEKGRDVEYFVMEDEGHGFSKKENEINAYTRMIDFLDQHR</sequence>
<name>A0A220U0Q2_9BACI</name>
<dbReference type="PANTHER" id="PTHR42776:SF27">
    <property type="entry name" value="DIPEPTIDYL PEPTIDASE FAMILY MEMBER 6"/>
    <property type="match status" value="1"/>
</dbReference>
<organism evidence="3 4">
    <name type="scientific">Virgibacillus phasianinus</name>
    <dbReference type="NCBI Taxonomy" id="2017483"/>
    <lineage>
        <taxon>Bacteria</taxon>
        <taxon>Bacillati</taxon>
        <taxon>Bacillota</taxon>
        <taxon>Bacilli</taxon>
        <taxon>Bacillales</taxon>
        <taxon>Bacillaceae</taxon>
        <taxon>Virgibacillus</taxon>
    </lineage>
</organism>
<dbReference type="PANTHER" id="PTHR42776">
    <property type="entry name" value="SERINE PEPTIDASE S9 FAMILY MEMBER"/>
    <property type="match status" value="1"/>
</dbReference>
<dbReference type="Gene3D" id="3.40.50.1820">
    <property type="entry name" value="alpha/beta hydrolase"/>
    <property type="match status" value="1"/>
</dbReference>
<reference evidence="3 4" key="1">
    <citation type="submission" date="2017-07" db="EMBL/GenBank/DDBJ databases">
        <title>Virgibacillus sp. LM2416.</title>
        <authorList>
            <person name="Tak E.J."/>
            <person name="Bae J.-W."/>
        </authorList>
    </citation>
    <scope>NUCLEOTIDE SEQUENCE [LARGE SCALE GENOMIC DNA]</scope>
    <source>
        <strain evidence="3 4">LM2416</strain>
    </source>
</reference>
<keyword evidence="1" id="KW-0378">Hydrolase</keyword>
<protein>
    <submittedName>
        <fullName evidence="3">S9 family peptidase</fullName>
    </submittedName>
</protein>
<evidence type="ECO:0000313" key="3">
    <source>
        <dbReference type="EMBL" id="ASK61562.1"/>
    </source>
</evidence>
<dbReference type="InterPro" id="IPR011042">
    <property type="entry name" value="6-blade_b-propeller_TolB-like"/>
</dbReference>
<evidence type="ECO:0000259" key="2">
    <source>
        <dbReference type="Pfam" id="PF00326"/>
    </source>
</evidence>
<dbReference type="Gene3D" id="2.120.10.30">
    <property type="entry name" value="TolB, C-terminal domain"/>
    <property type="match status" value="1"/>
</dbReference>
<dbReference type="SUPFAM" id="SSF53474">
    <property type="entry name" value="alpha/beta-Hydrolases"/>
    <property type="match status" value="1"/>
</dbReference>
<evidence type="ECO:0000256" key="1">
    <source>
        <dbReference type="ARBA" id="ARBA00022801"/>
    </source>
</evidence>
<accession>A0A220U0Q2</accession>
<dbReference type="Pfam" id="PF00326">
    <property type="entry name" value="Peptidase_S9"/>
    <property type="match status" value="1"/>
</dbReference>
<dbReference type="GO" id="GO:0004252">
    <property type="term" value="F:serine-type endopeptidase activity"/>
    <property type="evidence" value="ECO:0007669"/>
    <property type="project" value="TreeGrafter"/>
</dbReference>
<dbReference type="GO" id="GO:0006508">
    <property type="term" value="P:proteolysis"/>
    <property type="evidence" value="ECO:0007669"/>
    <property type="project" value="InterPro"/>
</dbReference>
<dbReference type="RefSeq" id="WP_089060839.1">
    <property type="nucleotide sequence ID" value="NZ_CP022315.1"/>
</dbReference>
<feature type="domain" description="Peptidase S9 prolyl oligopeptidase catalytic" evidence="2">
    <location>
        <begin position="388"/>
        <end position="594"/>
    </location>
</feature>
<dbReference type="EMBL" id="CP022315">
    <property type="protein sequence ID" value="ASK61562.1"/>
    <property type="molecule type" value="Genomic_DNA"/>
</dbReference>
<dbReference type="AlphaFoldDB" id="A0A220U0Q2"/>
<keyword evidence="4" id="KW-1185">Reference proteome</keyword>
<dbReference type="InterPro" id="IPR029058">
    <property type="entry name" value="AB_hydrolase_fold"/>
</dbReference>
<dbReference type="SUPFAM" id="SSF69304">
    <property type="entry name" value="Tricorn protease N-terminal domain"/>
    <property type="match status" value="1"/>
</dbReference>
<evidence type="ECO:0000313" key="4">
    <source>
        <dbReference type="Proteomes" id="UP000198312"/>
    </source>
</evidence>
<proteinExistence type="predicted"/>
<dbReference type="KEGG" id="vil:CFK37_04920"/>
<dbReference type="OrthoDB" id="108903at2"/>